<feature type="signal peptide" evidence="1">
    <location>
        <begin position="1"/>
        <end position="18"/>
    </location>
</feature>
<dbReference type="Proteomes" id="UP000324800">
    <property type="component" value="Unassembled WGS sequence"/>
</dbReference>
<proteinExistence type="predicted"/>
<dbReference type="EMBL" id="SNRW01001334">
    <property type="protein sequence ID" value="KAA6396809.1"/>
    <property type="molecule type" value="Genomic_DNA"/>
</dbReference>
<protein>
    <submittedName>
        <fullName evidence="2">Uncharacterized protein</fullName>
    </submittedName>
</protein>
<gene>
    <name evidence="2" type="ORF">EZS28_007661</name>
</gene>
<evidence type="ECO:0000256" key="1">
    <source>
        <dbReference type="SAM" id="SignalP"/>
    </source>
</evidence>
<organism evidence="2 3">
    <name type="scientific">Streblomastix strix</name>
    <dbReference type="NCBI Taxonomy" id="222440"/>
    <lineage>
        <taxon>Eukaryota</taxon>
        <taxon>Metamonada</taxon>
        <taxon>Preaxostyla</taxon>
        <taxon>Oxymonadida</taxon>
        <taxon>Streblomastigidae</taxon>
        <taxon>Streblomastix</taxon>
    </lineage>
</organism>
<reference evidence="2 3" key="1">
    <citation type="submission" date="2019-03" db="EMBL/GenBank/DDBJ databases">
        <title>Single cell metagenomics reveals metabolic interactions within the superorganism composed of flagellate Streblomastix strix and complex community of Bacteroidetes bacteria on its surface.</title>
        <authorList>
            <person name="Treitli S.C."/>
            <person name="Kolisko M."/>
            <person name="Husnik F."/>
            <person name="Keeling P."/>
            <person name="Hampl V."/>
        </authorList>
    </citation>
    <scope>NUCLEOTIDE SEQUENCE [LARGE SCALE GENOMIC DNA]</scope>
    <source>
        <strain evidence="2">ST1C</strain>
    </source>
</reference>
<sequence length="198" mass="22167">MCPTLIFLSLYLMMFTIGHDIKATVTYNPNDKTITVENVRNPIFRLICCKSKVLAQTYAINRISNISNIKGCCFYKFSVVSLGQSIIQTDDFFEQSELSPIIEVVKPTIDAARLLEAQQRAAAIAPPPQQIIIVVQNAEEYLRANPNAQVQIVQQGNYNPTSILPIQQQQPIMQFPNQQGAVSYPTTVPEYSQVATKQ</sequence>
<accession>A0A5J4WRU7</accession>
<comment type="caution">
    <text evidence="2">The sequence shown here is derived from an EMBL/GenBank/DDBJ whole genome shotgun (WGS) entry which is preliminary data.</text>
</comment>
<dbReference type="AlphaFoldDB" id="A0A5J4WRU7"/>
<keyword evidence="1" id="KW-0732">Signal</keyword>
<name>A0A5J4WRU7_9EUKA</name>
<evidence type="ECO:0000313" key="2">
    <source>
        <dbReference type="EMBL" id="KAA6396809.1"/>
    </source>
</evidence>
<feature type="chain" id="PRO_5023867054" evidence="1">
    <location>
        <begin position="19"/>
        <end position="198"/>
    </location>
</feature>
<evidence type="ECO:0000313" key="3">
    <source>
        <dbReference type="Proteomes" id="UP000324800"/>
    </source>
</evidence>